<dbReference type="NCBIfam" id="NF033540">
    <property type="entry name" value="transpos_IS701"/>
    <property type="match status" value="1"/>
</dbReference>
<gene>
    <name evidence="2" type="ORF">N47_A07170</name>
    <name evidence="3" type="ORF">N47_G36090</name>
</gene>
<proteinExistence type="predicted"/>
<dbReference type="InterPro" id="IPR038721">
    <property type="entry name" value="IS701-like_DDE_dom"/>
</dbReference>
<dbReference type="AlphaFoldDB" id="E1Y7Z4"/>
<sequence length="429" mass="49636">MLPECRIQDDPYHIPKFDLERHDVDDFIEELRGFHSEFADCFSRQEPRDNFYQYMIGQLSQLERKSIEPIALNVENAKVRAMQFFVSNVVWDEGNIILKYRSMVSEDMGDPDGTLIFDESGFVKKGSESSGVARQYCGSIGKVENCQVGVFAGYASRHGYCLIGNRLFVPEKWFTEEYAGKREKCRFPADLQFKTKPQLAVELLEEISEQKAIPFRYVAADSIYGNSPDFIKAVENIPGVTYLVSMPGDTLCWLKKPVVIEKGYRYKGQLKSKKVLKTLENKPISFEAHAKNINKYFWYRRKVSEGTKGPIEYEFTKKRVALSKNGLPDKEVWLLIRRTLDAEPIYSYFICNAPLSCRLKLLVWLSGIRWAIEQCFGETKTEIGMDHYEVRKFPGWVHHMMTCMLAHFFLWHIKLRLGEKSTSSYSVAA</sequence>
<dbReference type="EMBL" id="FR695868">
    <property type="protein sequence ID" value="CBX28285.1"/>
    <property type="molecule type" value="Genomic_DNA"/>
</dbReference>
<evidence type="ECO:0000259" key="1">
    <source>
        <dbReference type="Pfam" id="PF13546"/>
    </source>
</evidence>
<name>E1Y7Z4_9BACT</name>
<reference evidence="2" key="1">
    <citation type="journal article" date="2011" name="Environ. Microbiol.">
        <title>Genomic insights into the metabolic potential of the polycyclic aromatic hydrocarbon degrading sulfate-reducing Deltaproteobacterium N47.</title>
        <authorList>
            <person name="Bergmann F."/>
            <person name="Selesi D."/>
            <person name="Weinmaier T."/>
            <person name="Tischler P."/>
            <person name="Rattei T."/>
            <person name="Meckenstock R.U."/>
        </authorList>
    </citation>
    <scope>NUCLEOTIDE SEQUENCE</scope>
</reference>
<dbReference type="PANTHER" id="PTHR33627:SF1">
    <property type="entry name" value="TRANSPOSASE"/>
    <property type="match status" value="1"/>
</dbReference>
<dbReference type="InterPro" id="IPR039365">
    <property type="entry name" value="IS701-like"/>
</dbReference>
<evidence type="ECO:0000313" key="3">
    <source>
        <dbReference type="EMBL" id="CBX28285.1"/>
    </source>
</evidence>
<dbReference type="SUPFAM" id="SSF53098">
    <property type="entry name" value="Ribonuclease H-like"/>
    <property type="match status" value="1"/>
</dbReference>
<dbReference type="PANTHER" id="PTHR33627">
    <property type="entry name" value="TRANSPOSASE"/>
    <property type="match status" value="1"/>
</dbReference>
<protein>
    <recommendedName>
        <fullName evidence="1">Transposase IS701-like DDE domain-containing protein</fullName>
    </recommendedName>
</protein>
<organism evidence="2">
    <name type="scientific">uncultured Desulfobacterium sp</name>
    <dbReference type="NCBI Taxonomy" id="201089"/>
    <lineage>
        <taxon>Bacteria</taxon>
        <taxon>Pseudomonadati</taxon>
        <taxon>Thermodesulfobacteriota</taxon>
        <taxon>Desulfobacteria</taxon>
        <taxon>Desulfobacterales</taxon>
        <taxon>Desulfobacteriaceae</taxon>
        <taxon>Desulfobacterium</taxon>
        <taxon>environmental samples</taxon>
    </lineage>
</organism>
<dbReference type="EMBL" id="FR695864">
    <property type="protein sequence ID" value="CBX26688.1"/>
    <property type="molecule type" value="Genomic_DNA"/>
</dbReference>
<dbReference type="Pfam" id="PF13546">
    <property type="entry name" value="DDE_5"/>
    <property type="match status" value="1"/>
</dbReference>
<feature type="domain" description="Transposase IS701-like DDE" evidence="1">
    <location>
        <begin position="37"/>
        <end position="310"/>
    </location>
</feature>
<dbReference type="InterPro" id="IPR012337">
    <property type="entry name" value="RNaseH-like_sf"/>
</dbReference>
<accession>E1Y7Z4</accession>
<evidence type="ECO:0000313" key="2">
    <source>
        <dbReference type="EMBL" id="CBX26688.1"/>
    </source>
</evidence>